<dbReference type="PROSITE" id="PS00108">
    <property type="entry name" value="PROTEIN_KINASE_ST"/>
    <property type="match status" value="1"/>
</dbReference>
<name>A0A0S4JHB0_BODSA</name>
<dbReference type="AlphaFoldDB" id="A0A0S4JHB0"/>
<dbReference type="InterPro" id="IPR011009">
    <property type="entry name" value="Kinase-like_dom_sf"/>
</dbReference>
<feature type="binding site" evidence="6">
    <location>
        <position position="928"/>
    </location>
    <ligand>
        <name>ATP</name>
        <dbReference type="ChEBI" id="CHEBI:30616"/>
    </ligand>
</feature>
<evidence type="ECO:0000313" key="10">
    <source>
        <dbReference type="Proteomes" id="UP000051952"/>
    </source>
</evidence>
<dbReference type="Pfam" id="PF00069">
    <property type="entry name" value="Pkinase"/>
    <property type="match status" value="2"/>
</dbReference>
<dbReference type="EMBL" id="CYKH01001766">
    <property type="protein sequence ID" value="CUG89738.1"/>
    <property type="molecule type" value="Genomic_DNA"/>
</dbReference>
<dbReference type="InterPro" id="IPR017441">
    <property type="entry name" value="Protein_kinase_ATP_BS"/>
</dbReference>
<evidence type="ECO:0000256" key="4">
    <source>
        <dbReference type="ARBA" id="ARBA00022777"/>
    </source>
</evidence>
<dbReference type="SUPFAM" id="SSF56112">
    <property type="entry name" value="Protein kinase-like (PK-like)"/>
    <property type="match status" value="2"/>
</dbReference>
<feature type="transmembrane region" description="Helical" evidence="7">
    <location>
        <begin position="363"/>
        <end position="386"/>
    </location>
</feature>
<keyword evidence="2" id="KW-0808">Transferase</keyword>
<evidence type="ECO:0000313" key="9">
    <source>
        <dbReference type="EMBL" id="CUG89738.1"/>
    </source>
</evidence>
<dbReference type="GO" id="GO:0005524">
    <property type="term" value="F:ATP binding"/>
    <property type="evidence" value="ECO:0007669"/>
    <property type="project" value="UniProtKB-UniRule"/>
</dbReference>
<dbReference type="OrthoDB" id="4062651at2759"/>
<keyword evidence="7" id="KW-0472">Membrane</keyword>
<keyword evidence="4 9" id="KW-0418">Kinase</keyword>
<dbReference type="SMART" id="SM00220">
    <property type="entry name" value="S_TKc"/>
    <property type="match status" value="1"/>
</dbReference>
<dbReference type="GO" id="GO:0004674">
    <property type="term" value="F:protein serine/threonine kinase activity"/>
    <property type="evidence" value="ECO:0007669"/>
    <property type="project" value="UniProtKB-KW"/>
</dbReference>
<dbReference type="Proteomes" id="UP000051952">
    <property type="component" value="Unassembled WGS sequence"/>
</dbReference>
<accession>A0A0S4JHB0</accession>
<dbReference type="InterPro" id="IPR008271">
    <property type="entry name" value="Ser/Thr_kinase_AS"/>
</dbReference>
<keyword evidence="10" id="KW-1185">Reference proteome</keyword>
<evidence type="ECO:0000256" key="5">
    <source>
        <dbReference type="ARBA" id="ARBA00022840"/>
    </source>
</evidence>
<dbReference type="InterPro" id="IPR000719">
    <property type="entry name" value="Prot_kinase_dom"/>
</dbReference>
<evidence type="ECO:0000256" key="3">
    <source>
        <dbReference type="ARBA" id="ARBA00022741"/>
    </source>
</evidence>
<organism evidence="9 10">
    <name type="scientific">Bodo saltans</name>
    <name type="common">Flagellated protozoan</name>
    <dbReference type="NCBI Taxonomy" id="75058"/>
    <lineage>
        <taxon>Eukaryota</taxon>
        <taxon>Discoba</taxon>
        <taxon>Euglenozoa</taxon>
        <taxon>Kinetoplastea</taxon>
        <taxon>Metakinetoplastina</taxon>
        <taxon>Eubodonida</taxon>
        <taxon>Bodonidae</taxon>
        <taxon>Bodo</taxon>
    </lineage>
</organism>
<keyword evidence="1" id="KW-0723">Serine/threonine-protein kinase</keyword>
<protein>
    <submittedName>
        <fullName evidence="9">Protein kinase, putative</fullName>
    </submittedName>
</protein>
<reference evidence="10" key="1">
    <citation type="submission" date="2015-09" db="EMBL/GenBank/DDBJ databases">
        <authorList>
            <consortium name="Pathogen Informatics"/>
        </authorList>
    </citation>
    <scope>NUCLEOTIDE SEQUENCE [LARGE SCALE GENOMIC DNA]</scope>
    <source>
        <strain evidence="10">Lake Konstanz</strain>
    </source>
</reference>
<evidence type="ECO:0000259" key="8">
    <source>
        <dbReference type="PROSITE" id="PS50011"/>
    </source>
</evidence>
<dbReference type="PANTHER" id="PTHR11584:SF369">
    <property type="entry name" value="MITOGEN-ACTIVATED PROTEIN KINASE KINASE KINASE 19-RELATED"/>
    <property type="match status" value="1"/>
</dbReference>
<dbReference type="OMA" id="MEVNTAC"/>
<evidence type="ECO:0000256" key="2">
    <source>
        <dbReference type="ARBA" id="ARBA00022679"/>
    </source>
</evidence>
<evidence type="ECO:0000256" key="6">
    <source>
        <dbReference type="PROSITE-ProRule" id="PRU10141"/>
    </source>
</evidence>
<keyword evidence="7" id="KW-0812">Transmembrane</keyword>
<dbReference type="Gene3D" id="1.10.510.10">
    <property type="entry name" value="Transferase(Phosphotransferase) domain 1"/>
    <property type="match status" value="2"/>
</dbReference>
<feature type="transmembrane region" description="Helical" evidence="7">
    <location>
        <begin position="6"/>
        <end position="29"/>
    </location>
</feature>
<dbReference type="PROSITE" id="PS50011">
    <property type="entry name" value="PROTEIN_KINASE_DOM"/>
    <property type="match status" value="1"/>
</dbReference>
<gene>
    <name evidence="9" type="ORF">BSAL_23160</name>
</gene>
<evidence type="ECO:0000256" key="1">
    <source>
        <dbReference type="ARBA" id="ARBA00022527"/>
    </source>
</evidence>
<sequence length="1247" mass="136702">MQCPLAVVFLVQFLIVAGGFAAIIAVTLLNEEDLIQQKVNEIITFSMERNEKEITIPLAGQVADVSRIAVQMQAQNITCRGLNSYNREDYIPSWMALNTIMRNSSLSAFAYEDWQEAGAPKDPYHPEYDLWAECGCEQLSQYCGFNRNASRVAYHGGPTENSFSNTTAVSFATDTNPGKASYVTVSIADISPTNPVGHWAIPYVWQVISNGTSRLTTLYSYYVCMGWNTTTGKCNHSVGVDASLDSIAEIIAMFASTPESTVALIDVSTNLLIAHNGAFPQLDLATSLPYGADSTPSPLINRAAVDLQQTCIAFSNCKLRVRNDDDFIASAYWVTMDNGVSLMIVDITPRSYHFGLYDQNRRVGIIIGIVIPVFVMIVCFLVWLTVSFPVHTIGSLMQRAATMQSNHVPRRGRWLYLSEVVMLQEAYEKMHEKLLELRPFVPHYLFVAASTQPIPDNVSTVTSADLNDSSHPDDYSAGAGGILNPFSDEAGKARVDMSVNDSTLETSSFGRSTPLMVLGNLSVENLNRFSRNFCTVMYVSFDHNYADLPTLNGDVENGMNLLIDAANNFDGVLDVQRPDSLVVTFGAHHTLASHQSAAASCAIQFLRQTPDDLKSYISIVIDSAEYLVGACGAKNRFSRALFGERYVFMRHIAQRLAIETLGAPLVCTEKTASALTKHVTLPVDIVEARPESPLASFGPVKLFEIVEKKKAYKTPEANTALSIYRDAFSKLLSGDGAGVLNTLNKVDFGAFPRIAAHKERLMQLGKYLVNHKKQVYERKELIPYETFDVPIAVRPSRQTRRSEQLKMEHLSLHTSSGGMAGGERSTNVSGDAVVAFVPFMGLGSDDAPASPGAQNDDGGGALFEMFAPTVNLLDDDDGNTDDNGELPLTFDDKHQGVVWTRSKDVLGTGAFASVYRGISSAGTFVALKCIDLSSRHIQAQDVIMEVNTACKLHHENIVNHISWVRTSRYLVIAMEFVPGGSMMNTLFFFCISSAGTFVALKCIDLSSRHIQAQDVIMEVNTACKLHHENIVNHISWVRTSRYLVIAMEFVPGGSMMNTLETFGPLSLQALRRFALDALNGLAYLHRNHVIHADIKPHNMLVGMDGASKLSDFGSTVYTGSIISTEGKPVDDGDVFSIRGTALYMSPEVANGDSPTAASDVWSLGITLYQLFTGEYPWVMAPGNNGDVRVLMRKDAFFIQAVAGGKVIPEVKASIQDPLRDFLLQCLHINPAKRATVTALQKHALFLM</sequence>
<evidence type="ECO:0000256" key="7">
    <source>
        <dbReference type="SAM" id="Phobius"/>
    </source>
</evidence>
<dbReference type="PROSITE" id="PS00107">
    <property type="entry name" value="PROTEIN_KINASE_ATP"/>
    <property type="match status" value="1"/>
</dbReference>
<dbReference type="VEuPathDB" id="TriTrypDB:BSAL_23160"/>
<keyword evidence="7" id="KW-1133">Transmembrane helix</keyword>
<keyword evidence="5 6" id="KW-0067">ATP-binding</keyword>
<keyword evidence="3 6" id="KW-0547">Nucleotide-binding</keyword>
<proteinExistence type="predicted"/>
<feature type="domain" description="Protein kinase" evidence="8">
    <location>
        <begin position="900"/>
        <end position="1245"/>
    </location>
</feature>
<dbReference type="PANTHER" id="PTHR11584">
    <property type="entry name" value="SERINE/THREONINE PROTEIN KINASE"/>
    <property type="match status" value="1"/>
</dbReference>